<evidence type="ECO:0000313" key="2">
    <source>
        <dbReference type="EMBL" id="SDX66734.1"/>
    </source>
</evidence>
<organism evidence="2 3">
    <name type="scientific">Tepidimicrobium xylanilyticum</name>
    <dbReference type="NCBI Taxonomy" id="1123352"/>
    <lineage>
        <taxon>Bacteria</taxon>
        <taxon>Bacillati</taxon>
        <taxon>Bacillota</taxon>
        <taxon>Tissierellia</taxon>
        <taxon>Tissierellales</taxon>
        <taxon>Tepidimicrobiaceae</taxon>
        <taxon>Tepidimicrobium</taxon>
    </lineage>
</organism>
<dbReference type="Pfam" id="PF01527">
    <property type="entry name" value="HTH_Tnp_1"/>
    <property type="match status" value="1"/>
</dbReference>
<protein>
    <submittedName>
        <fullName evidence="2">Transposase</fullName>
    </submittedName>
</protein>
<dbReference type="InterPro" id="IPR036388">
    <property type="entry name" value="WH-like_DNA-bd_sf"/>
</dbReference>
<dbReference type="Gene3D" id="1.10.10.10">
    <property type="entry name" value="Winged helix-like DNA-binding domain superfamily/Winged helix DNA-binding domain"/>
    <property type="match status" value="1"/>
</dbReference>
<dbReference type="GO" id="GO:0003677">
    <property type="term" value="F:DNA binding"/>
    <property type="evidence" value="ECO:0007669"/>
    <property type="project" value="InterPro"/>
</dbReference>
<dbReference type="InterPro" id="IPR009057">
    <property type="entry name" value="Homeodomain-like_sf"/>
</dbReference>
<keyword evidence="3" id="KW-1185">Reference proteome</keyword>
<reference evidence="2 3" key="1">
    <citation type="submission" date="2016-10" db="EMBL/GenBank/DDBJ databases">
        <authorList>
            <person name="de Groot N.N."/>
        </authorList>
    </citation>
    <scope>NUCLEOTIDE SEQUENCE [LARGE SCALE GENOMIC DNA]</scope>
    <source>
        <strain evidence="2 3">DSM 23310</strain>
    </source>
</reference>
<dbReference type="InterPro" id="IPR002514">
    <property type="entry name" value="Transposase_8"/>
</dbReference>
<name>A0A1H3DM43_9FIRM</name>
<dbReference type="AlphaFoldDB" id="A0A1H3DM43"/>
<proteinExistence type="predicted"/>
<dbReference type="Proteomes" id="UP000198828">
    <property type="component" value="Unassembled WGS sequence"/>
</dbReference>
<dbReference type="InterPro" id="IPR007889">
    <property type="entry name" value="HTH_Psq"/>
</dbReference>
<gene>
    <name evidence="2" type="ORF">SAMN05660923_02705</name>
</gene>
<dbReference type="GO" id="GO:0006313">
    <property type="term" value="P:DNA transposition"/>
    <property type="evidence" value="ECO:0007669"/>
    <property type="project" value="InterPro"/>
</dbReference>
<evidence type="ECO:0000313" key="3">
    <source>
        <dbReference type="Proteomes" id="UP000198828"/>
    </source>
</evidence>
<dbReference type="EMBL" id="FNNG01000015">
    <property type="protein sequence ID" value="SDX66734.1"/>
    <property type="molecule type" value="Genomic_DNA"/>
</dbReference>
<sequence length="88" mass="9959">MSKRNTYTDEFKTMIAELVLSGKPVKAVADEYSLSQSTVRGWVKKKAPIEVKGDTTNLEEILKIKKENARLKEEVEILKKAMAIFATK</sequence>
<dbReference type="SUPFAM" id="SSF46689">
    <property type="entry name" value="Homeodomain-like"/>
    <property type="match status" value="1"/>
</dbReference>
<feature type="domain" description="HTH psq-type" evidence="1">
    <location>
        <begin position="1"/>
        <end position="49"/>
    </location>
</feature>
<evidence type="ECO:0000259" key="1">
    <source>
        <dbReference type="PROSITE" id="PS50960"/>
    </source>
</evidence>
<dbReference type="PROSITE" id="PS50960">
    <property type="entry name" value="HTH_PSQ"/>
    <property type="match status" value="1"/>
</dbReference>
<accession>A0A1H3DM43</accession>
<dbReference type="GO" id="GO:0004803">
    <property type="term" value="F:transposase activity"/>
    <property type="evidence" value="ECO:0007669"/>
    <property type="project" value="InterPro"/>
</dbReference>